<keyword evidence="6 9" id="KW-0472">Membrane</keyword>
<organism evidence="11 12">
    <name type="scientific">Anopheles farauti</name>
    <dbReference type="NCBI Taxonomy" id="69004"/>
    <lineage>
        <taxon>Eukaryota</taxon>
        <taxon>Metazoa</taxon>
        <taxon>Ecdysozoa</taxon>
        <taxon>Arthropoda</taxon>
        <taxon>Hexapoda</taxon>
        <taxon>Insecta</taxon>
        <taxon>Pterygota</taxon>
        <taxon>Neoptera</taxon>
        <taxon>Endopterygota</taxon>
        <taxon>Diptera</taxon>
        <taxon>Nematocera</taxon>
        <taxon>Culicoidea</taxon>
        <taxon>Culicidae</taxon>
        <taxon>Anophelinae</taxon>
        <taxon>Anopheles</taxon>
    </lineage>
</organism>
<feature type="transmembrane region" description="Helical" evidence="9">
    <location>
        <begin position="321"/>
        <end position="342"/>
    </location>
</feature>
<feature type="compositionally biased region" description="Low complexity" evidence="8">
    <location>
        <begin position="111"/>
        <end position="132"/>
    </location>
</feature>
<evidence type="ECO:0000256" key="9">
    <source>
        <dbReference type="SAM" id="Phobius"/>
    </source>
</evidence>
<proteinExistence type="inferred from homology"/>
<dbReference type="GO" id="GO:0005886">
    <property type="term" value="C:plasma membrane"/>
    <property type="evidence" value="ECO:0007669"/>
    <property type="project" value="UniProtKB-SubCell"/>
</dbReference>
<dbReference type="PANTHER" id="PTHR24241">
    <property type="entry name" value="NEUROPEPTIDE RECEPTOR-RELATED G-PROTEIN COUPLED RECEPTOR"/>
    <property type="match status" value="1"/>
</dbReference>
<dbReference type="STRING" id="69004.A0A182Q712"/>
<keyword evidence="4 9" id="KW-0812">Transmembrane</keyword>
<sequence length="493" mass="54493">MENLTAELSNFTATGPPGADGFVGPVTAGQLAGAVMSTLLVQLVTAATSSARAATQPPAATGDHRDHHYYDPEHPTVAPPSAVHGGGELEPNETVPNLWFVTSLALSSRSQQLQQQQQHQHQQHQQQQTQQQHLHHAATGTGDNGTGGGQVSPVTLSTEWPRLARLLLLACLSVVGSIGNVFMISSVMIEDHLKKAGNAFIVNIALADLLITSVVMPASTIVLLAGIDNADAEVCKFHWFLAACSFLVSILTLAMMAVENYLRLCTFQNERGWFNKTNTTAILLLIWAVACISSGMQFAYDIRFDYCKWRVQQSIPQEAGVVGLIVLLPLLLTFVTHIRIIVDVKRTMALPNFKPSLAYTWDLSLARTNFYSFLIFVVFWLPFCVIFAYGTARLVSNRVFYTTVWIGLSKSCFHNVIYCLTNRHFRSAYISLFNYCCCKTTVAVSRRQRADGNRPTADVRVHIIPGYNMYSYTSPQRSGNCHGHWGKRDCHEL</sequence>
<dbReference type="Proteomes" id="UP000075886">
    <property type="component" value="Unassembled WGS sequence"/>
</dbReference>
<dbReference type="VEuPathDB" id="VectorBase:AFAF004328"/>
<keyword evidence="12" id="KW-1185">Reference proteome</keyword>
<evidence type="ECO:0000256" key="4">
    <source>
        <dbReference type="ARBA" id="ARBA00022692"/>
    </source>
</evidence>
<dbReference type="PRINTS" id="PR00237">
    <property type="entry name" value="GPCRRHODOPSN"/>
</dbReference>
<evidence type="ECO:0000256" key="6">
    <source>
        <dbReference type="ARBA" id="ARBA00023136"/>
    </source>
</evidence>
<feature type="transmembrane region" description="Helical" evidence="9">
    <location>
        <begin position="370"/>
        <end position="390"/>
    </location>
</feature>
<dbReference type="InterPro" id="IPR017452">
    <property type="entry name" value="GPCR_Rhodpsn_7TM"/>
</dbReference>
<feature type="domain" description="G-protein coupled receptors family 1 profile" evidence="10">
    <location>
        <begin position="179"/>
        <end position="418"/>
    </location>
</feature>
<evidence type="ECO:0000256" key="7">
    <source>
        <dbReference type="ARBA" id="ARBA00023170"/>
    </source>
</evidence>
<dbReference type="Pfam" id="PF00001">
    <property type="entry name" value="7tm_1"/>
    <property type="match status" value="1"/>
</dbReference>
<feature type="transmembrane region" description="Helical" evidence="9">
    <location>
        <begin position="237"/>
        <end position="258"/>
    </location>
</feature>
<evidence type="ECO:0000256" key="3">
    <source>
        <dbReference type="ARBA" id="ARBA00022475"/>
    </source>
</evidence>
<feature type="region of interest" description="Disordered" evidence="8">
    <location>
        <begin position="111"/>
        <end position="153"/>
    </location>
</feature>
<evidence type="ECO:0000313" key="12">
    <source>
        <dbReference type="Proteomes" id="UP000075886"/>
    </source>
</evidence>
<dbReference type="CDD" id="cd00637">
    <property type="entry name" value="7tm_classA_rhodopsin-like"/>
    <property type="match status" value="1"/>
</dbReference>
<protein>
    <recommendedName>
        <fullName evidence="10">G-protein coupled receptors family 1 profile domain-containing protein</fullName>
    </recommendedName>
</protein>
<feature type="compositionally biased region" description="Basic and acidic residues" evidence="8">
    <location>
        <begin position="62"/>
        <end position="74"/>
    </location>
</feature>
<evidence type="ECO:0000256" key="2">
    <source>
        <dbReference type="ARBA" id="ARBA00010663"/>
    </source>
</evidence>
<dbReference type="EMBL" id="AXCN02000898">
    <property type="status" value="NOT_ANNOTATED_CDS"/>
    <property type="molecule type" value="Genomic_DNA"/>
</dbReference>
<feature type="transmembrane region" description="Helical" evidence="9">
    <location>
        <begin position="278"/>
        <end position="300"/>
    </location>
</feature>
<feature type="transmembrane region" description="Helical" evidence="9">
    <location>
        <begin position="166"/>
        <end position="189"/>
    </location>
</feature>
<dbReference type="SUPFAM" id="SSF81995">
    <property type="entry name" value="beta-sandwich domain of Sec23/24"/>
    <property type="match status" value="1"/>
</dbReference>
<evidence type="ECO:0000313" key="11">
    <source>
        <dbReference type="EnsemblMetazoa" id="AFAF004328-PA"/>
    </source>
</evidence>
<evidence type="ECO:0000256" key="5">
    <source>
        <dbReference type="ARBA" id="ARBA00022989"/>
    </source>
</evidence>
<dbReference type="InterPro" id="IPR000276">
    <property type="entry name" value="GPCR_Rhodpsn"/>
</dbReference>
<feature type="transmembrane region" description="Helical" evidence="9">
    <location>
        <begin position="201"/>
        <end position="225"/>
    </location>
</feature>
<dbReference type="PROSITE" id="PS50262">
    <property type="entry name" value="G_PROTEIN_RECEP_F1_2"/>
    <property type="match status" value="1"/>
</dbReference>
<keyword evidence="7" id="KW-0675">Receptor</keyword>
<dbReference type="Gene3D" id="1.20.1070.10">
    <property type="entry name" value="Rhodopsin 7-helix transmembrane proteins"/>
    <property type="match status" value="1"/>
</dbReference>
<dbReference type="SUPFAM" id="SSF81321">
    <property type="entry name" value="Family A G protein-coupled receptor-like"/>
    <property type="match status" value="1"/>
</dbReference>
<dbReference type="AlphaFoldDB" id="A0A182Q712"/>
<dbReference type="EnsemblMetazoa" id="AFAF004328-RA">
    <property type="protein sequence ID" value="AFAF004328-PA"/>
    <property type="gene ID" value="AFAF004328"/>
</dbReference>
<evidence type="ECO:0000259" key="10">
    <source>
        <dbReference type="PROSITE" id="PS50262"/>
    </source>
</evidence>
<keyword evidence="3" id="KW-1003">Cell membrane</keyword>
<comment type="subcellular location">
    <subcellularLocation>
        <location evidence="1">Cell membrane</location>
        <topology evidence="1">Multi-pass membrane protein</topology>
    </subcellularLocation>
</comment>
<reference evidence="11" key="2">
    <citation type="submission" date="2020-05" db="UniProtKB">
        <authorList>
            <consortium name="EnsemblMetazoa"/>
        </authorList>
    </citation>
    <scope>IDENTIFICATION</scope>
    <source>
        <strain evidence="11">FAR1</strain>
    </source>
</reference>
<evidence type="ECO:0000256" key="8">
    <source>
        <dbReference type="SAM" id="MobiDB-lite"/>
    </source>
</evidence>
<dbReference type="GO" id="GO:0004930">
    <property type="term" value="F:G protein-coupled receptor activity"/>
    <property type="evidence" value="ECO:0007669"/>
    <property type="project" value="InterPro"/>
</dbReference>
<keyword evidence="5 9" id="KW-1133">Transmembrane helix</keyword>
<comment type="similarity">
    <text evidence="2">Belongs to the G-protein coupled receptor 1 family.</text>
</comment>
<name>A0A182Q712_9DIPT</name>
<reference evidence="12" key="1">
    <citation type="submission" date="2014-01" db="EMBL/GenBank/DDBJ databases">
        <title>The Genome Sequence of Anopheles farauti FAR1 (V2).</title>
        <authorList>
            <consortium name="The Broad Institute Genomics Platform"/>
            <person name="Neafsey D.E."/>
            <person name="Besansky N."/>
            <person name="Howell P."/>
            <person name="Walton C."/>
            <person name="Young S.K."/>
            <person name="Zeng Q."/>
            <person name="Gargeya S."/>
            <person name="Fitzgerald M."/>
            <person name="Haas B."/>
            <person name="Abouelleil A."/>
            <person name="Allen A.W."/>
            <person name="Alvarado L."/>
            <person name="Arachchi H.M."/>
            <person name="Berlin A.M."/>
            <person name="Chapman S.B."/>
            <person name="Gainer-Dewar J."/>
            <person name="Goldberg J."/>
            <person name="Griggs A."/>
            <person name="Gujja S."/>
            <person name="Hansen M."/>
            <person name="Howarth C."/>
            <person name="Imamovic A."/>
            <person name="Ireland A."/>
            <person name="Larimer J."/>
            <person name="McCowan C."/>
            <person name="Murphy C."/>
            <person name="Pearson M."/>
            <person name="Poon T.W."/>
            <person name="Priest M."/>
            <person name="Roberts A."/>
            <person name="Saif S."/>
            <person name="Shea T."/>
            <person name="Sisk P."/>
            <person name="Sykes S."/>
            <person name="Wortman J."/>
            <person name="Nusbaum C."/>
            <person name="Birren B."/>
        </authorList>
    </citation>
    <scope>NUCLEOTIDE SEQUENCE [LARGE SCALE GENOMIC DNA]</scope>
    <source>
        <strain evidence="12">FAR1</strain>
    </source>
</reference>
<evidence type="ECO:0000256" key="1">
    <source>
        <dbReference type="ARBA" id="ARBA00004651"/>
    </source>
</evidence>
<feature type="region of interest" description="Disordered" evidence="8">
    <location>
        <begin position="53"/>
        <end position="91"/>
    </location>
</feature>
<accession>A0A182Q712</accession>